<dbReference type="Proteomes" id="UP000284598">
    <property type="component" value="Unassembled WGS sequence"/>
</dbReference>
<dbReference type="EMBL" id="QSFO01000007">
    <property type="protein sequence ID" value="RHA54475.1"/>
    <property type="molecule type" value="Genomic_DNA"/>
</dbReference>
<evidence type="ECO:0008006" key="3">
    <source>
        <dbReference type="Google" id="ProtNLM"/>
    </source>
</evidence>
<sequence length="97" mass="11246">MNISDYIPFGKDNAISRKKLEKVTGLSDRDIREEIAMARRNTVILNLSNGQGYFQPIEGEEDKLVIKYYKQESSRLKRIGWSLLATRKRVREIQNGS</sequence>
<dbReference type="RefSeq" id="WP_118025327.1">
    <property type="nucleotide sequence ID" value="NZ_QSFO01000007.1"/>
</dbReference>
<gene>
    <name evidence="1" type="ORF">DW929_07270</name>
</gene>
<comment type="caution">
    <text evidence="1">The sequence shown here is derived from an EMBL/GenBank/DDBJ whole genome shotgun (WGS) entry which is preliminary data.</text>
</comment>
<accession>A0A413RZY2</accession>
<evidence type="ECO:0000313" key="2">
    <source>
        <dbReference type="Proteomes" id="UP000284598"/>
    </source>
</evidence>
<dbReference type="AlphaFoldDB" id="A0A413RZY2"/>
<protein>
    <recommendedName>
        <fullName evidence="3">DNA-binding protein</fullName>
    </recommendedName>
</protein>
<organism evidence="1 2">
    <name type="scientific">Eubacterium ventriosum</name>
    <dbReference type="NCBI Taxonomy" id="39496"/>
    <lineage>
        <taxon>Bacteria</taxon>
        <taxon>Bacillati</taxon>
        <taxon>Bacillota</taxon>
        <taxon>Clostridia</taxon>
        <taxon>Eubacteriales</taxon>
        <taxon>Eubacteriaceae</taxon>
        <taxon>Eubacterium</taxon>
    </lineage>
</organism>
<reference evidence="1 2" key="1">
    <citation type="submission" date="2018-08" db="EMBL/GenBank/DDBJ databases">
        <title>A genome reference for cultivated species of the human gut microbiota.</title>
        <authorList>
            <person name="Zou Y."/>
            <person name="Xue W."/>
            <person name="Luo G."/>
        </authorList>
    </citation>
    <scope>NUCLEOTIDE SEQUENCE [LARGE SCALE GENOMIC DNA]</scope>
    <source>
        <strain evidence="1 2">AM43-2</strain>
    </source>
</reference>
<proteinExistence type="predicted"/>
<evidence type="ECO:0000313" key="1">
    <source>
        <dbReference type="EMBL" id="RHA54475.1"/>
    </source>
</evidence>
<name>A0A413RZY2_9FIRM</name>